<comment type="subcellular location">
    <subcellularLocation>
        <location evidence="1">Secreted</location>
    </subcellularLocation>
</comment>
<evidence type="ECO:0000256" key="3">
    <source>
        <dbReference type="ARBA" id="ARBA00022525"/>
    </source>
</evidence>
<sequence>MSGINGAGPSNFFWRWRADDEPVTERERDSSSGANLTNSPQLRPESPTVSGRRLLRSNALSRQTREWQETTSASAERATPPVEPRQPPEAQPAERIVAERIVQELVRAGANLNSVRTMLRNVMDNNAVAFSRVEWNILLQHFPDMHTNGISSDSVLANELRQTLRQVVHQQRTQRALAPILSPAPSRPVASSSRSSQRTLLGRFTGWMAPRQTSSSSQATSSTSVDRHPQDLNQLESLRLADAERRNRSANQTDTDEALRRLTQAGVDMERLSTSLGRYIHSFQPAPPDLRRVLESVGIDPDIPEELTLVNNPVLNLNVALNRMLASRQATTESSSVFPSRAGDTRVRTLPVMPEREDNENNVAYGVRLLRLNPEAEVERVVEAFITDPSSRPEVVADIHAVLRSITSQFRQLRTISKADAESQDFRDAADYPDDPTSCLFGEDLSLSNPHQQVIGLAGESTDILQPYSQEGNKALRFMDMKKLAEHLASKPVHPMNRDRLDDKNIAGYAFRVVPD</sequence>
<keyword evidence="3" id="KW-0964">Secreted</keyword>
<feature type="region of interest" description="Disordered" evidence="6">
    <location>
        <begin position="1"/>
        <end position="93"/>
    </location>
</feature>
<feature type="domain" description="Effector protein HopAB E3 ubiquitin ligase" evidence="7">
    <location>
        <begin position="393"/>
        <end position="515"/>
    </location>
</feature>
<name>A0ABT3LQW0_9PSED</name>
<comment type="similarity">
    <text evidence="2">Belongs to the HopAB family.</text>
</comment>
<dbReference type="Gene3D" id="1.20.1280.220">
    <property type="entry name" value="Effector protein HopAB, BAK1-interacting domain"/>
    <property type="match status" value="1"/>
</dbReference>
<evidence type="ECO:0000256" key="1">
    <source>
        <dbReference type="ARBA" id="ARBA00004613"/>
    </source>
</evidence>
<dbReference type="InterPro" id="IPR038448">
    <property type="entry name" value="HopAB_E3_ubiquit_lig_sf"/>
</dbReference>
<dbReference type="Proteomes" id="UP001142690">
    <property type="component" value="Unassembled WGS sequence"/>
</dbReference>
<dbReference type="Gene3D" id="1.20.1280.110">
    <property type="match status" value="1"/>
</dbReference>
<dbReference type="InterPro" id="IPR038342">
    <property type="entry name" value="HopAB_BAK-bd_sf"/>
</dbReference>
<proteinExistence type="inferred from homology"/>
<evidence type="ECO:0000256" key="2">
    <source>
        <dbReference type="ARBA" id="ARBA00006282"/>
    </source>
</evidence>
<feature type="compositionally biased region" description="Low complexity" evidence="6">
    <location>
        <begin position="183"/>
        <end position="196"/>
    </location>
</feature>
<feature type="compositionally biased region" description="Polar residues" evidence="6">
    <location>
        <begin position="31"/>
        <end position="41"/>
    </location>
</feature>
<accession>A0ABT3LQW0</accession>
<feature type="compositionally biased region" description="Low complexity" evidence="6">
    <location>
        <begin position="212"/>
        <end position="224"/>
    </location>
</feature>
<keyword evidence="4" id="KW-0928">Hypersensitive response elicitation</keyword>
<protein>
    <submittedName>
        <fullName evidence="9">Effector protein hopAB1</fullName>
    </submittedName>
</protein>
<evidence type="ECO:0000313" key="10">
    <source>
        <dbReference type="Proteomes" id="UP001142690"/>
    </source>
</evidence>
<keyword evidence="5" id="KW-0843">Virulence</keyword>
<dbReference type="CDD" id="cd12803">
    <property type="entry name" value="HopAB_BID"/>
    <property type="match status" value="1"/>
</dbReference>
<dbReference type="Pfam" id="PF16847">
    <property type="entry name" value="AvrPtoB_bdg"/>
    <property type="match status" value="1"/>
</dbReference>
<feature type="region of interest" description="Disordered" evidence="6">
    <location>
        <begin position="175"/>
        <end position="259"/>
    </location>
</feature>
<feature type="domain" description="Effector protein HopAB BAK1-binding" evidence="8">
    <location>
        <begin position="239"/>
        <end position="328"/>
    </location>
</feature>
<dbReference type="InterPro" id="IPR015133">
    <property type="entry name" value="E3_ubiquit_lig_AvrPtoB"/>
</dbReference>
<evidence type="ECO:0000259" key="8">
    <source>
        <dbReference type="Pfam" id="PF16847"/>
    </source>
</evidence>
<comment type="caution">
    <text evidence="9">The sequence shown here is derived from an EMBL/GenBank/DDBJ whole genome shotgun (WGS) entry which is preliminary data.</text>
</comment>
<evidence type="ECO:0000256" key="4">
    <source>
        <dbReference type="ARBA" id="ARBA00022978"/>
    </source>
</evidence>
<keyword evidence="10" id="KW-1185">Reference proteome</keyword>
<evidence type="ECO:0000313" key="9">
    <source>
        <dbReference type="EMBL" id="MCW6058376.1"/>
    </source>
</evidence>
<evidence type="ECO:0000256" key="6">
    <source>
        <dbReference type="SAM" id="MobiDB-lite"/>
    </source>
</evidence>
<evidence type="ECO:0000256" key="5">
    <source>
        <dbReference type="ARBA" id="ARBA00023026"/>
    </source>
</evidence>
<dbReference type="InterPro" id="IPR031759">
    <property type="entry name" value="HopAB_BAK-bd"/>
</dbReference>
<dbReference type="EMBL" id="JAINZM010000030">
    <property type="protein sequence ID" value="MCW6058376.1"/>
    <property type="molecule type" value="Genomic_DNA"/>
</dbReference>
<dbReference type="Pfam" id="PF09046">
    <property type="entry name" value="AvrPtoB-E3_ubiq"/>
    <property type="match status" value="1"/>
</dbReference>
<gene>
    <name evidence="9" type="ORF">K7K06_22375</name>
</gene>
<evidence type="ECO:0000259" key="7">
    <source>
        <dbReference type="Pfam" id="PF09046"/>
    </source>
</evidence>
<feature type="compositionally biased region" description="Pro residues" evidence="6">
    <location>
        <begin position="81"/>
        <end position="90"/>
    </location>
</feature>
<dbReference type="Gene3D" id="3.30.40.110">
    <property type="entry name" value="AvrPtoB, C-terminal domain"/>
    <property type="match status" value="1"/>
</dbReference>
<organism evidence="9 10">
    <name type="scientific">Pseudomonas fragariae</name>
    <name type="common">ex Marin et al. 2024</name>
    <dbReference type="NCBI Taxonomy" id="3080056"/>
    <lineage>
        <taxon>Bacteria</taxon>
        <taxon>Pseudomonadati</taxon>
        <taxon>Pseudomonadota</taxon>
        <taxon>Gammaproteobacteria</taxon>
        <taxon>Pseudomonadales</taxon>
        <taxon>Pseudomonadaceae</taxon>
        <taxon>Pseudomonas</taxon>
    </lineage>
</organism>
<reference evidence="9" key="1">
    <citation type="submission" date="2021-08" db="EMBL/GenBank/DDBJ databases">
        <title>Characterization of Pseudomonas fragariae.</title>
        <authorList>
            <person name="Carvalho R."/>
            <person name="Marin M."/>
        </authorList>
    </citation>
    <scope>NUCLEOTIDE SEQUENCE</scope>
    <source>
        <strain evidence="9">17</strain>
    </source>
</reference>
<feature type="compositionally biased region" description="Basic and acidic residues" evidence="6">
    <location>
        <begin position="16"/>
        <end position="30"/>
    </location>
</feature>